<evidence type="ECO:0000313" key="1">
    <source>
        <dbReference type="EMBL" id="KAH0540958.1"/>
    </source>
</evidence>
<name>A0AAV7I1P9_COTGL</name>
<protein>
    <submittedName>
        <fullName evidence="1">Uncharacterized protein</fullName>
    </submittedName>
</protein>
<dbReference type="AlphaFoldDB" id="A0AAV7I1P9"/>
<dbReference type="EMBL" id="JAHXZJ010002609">
    <property type="protein sequence ID" value="KAH0540958.1"/>
    <property type="molecule type" value="Genomic_DNA"/>
</dbReference>
<gene>
    <name evidence="1" type="ORF">KQX54_020669</name>
</gene>
<evidence type="ECO:0000313" key="2">
    <source>
        <dbReference type="Proteomes" id="UP000826195"/>
    </source>
</evidence>
<organism evidence="1 2">
    <name type="scientific">Cotesia glomerata</name>
    <name type="common">Lepidopteran parasitic wasp</name>
    <name type="synonym">Apanteles glomeratus</name>
    <dbReference type="NCBI Taxonomy" id="32391"/>
    <lineage>
        <taxon>Eukaryota</taxon>
        <taxon>Metazoa</taxon>
        <taxon>Ecdysozoa</taxon>
        <taxon>Arthropoda</taxon>
        <taxon>Hexapoda</taxon>
        <taxon>Insecta</taxon>
        <taxon>Pterygota</taxon>
        <taxon>Neoptera</taxon>
        <taxon>Endopterygota</taxon>
        <taxon>Hymenoptera</taxon>
        <taxon>Apocrita</taxon>
        <taxon>Ichneumonoidea</taxon>
        <taxon>Braconidae</taxon>
        <taxon>Microgastrinae</taxon>
        <taxon>Cotesia</taxon>
    </lineage>
</organism>
<keyword evidence="2" id="KW-1185">Reference proteome</keyword>
<accession>A0AAV7I1P9</accession>
<reference evidence="1 2" key="1">
    <citation type="journal article" date="2021" name="J. Hered.">
        <title>A chromosome-level genome assembly of the parasitoid wasp, Cotesia glomerata (Hymenoptera: Braconidae).</title>
        <authorList>
            <person name="Pinto B.J."/>
            <person name="Weis J.J."/>
            <person name="Gamble T."/>
            <person name="Ode P.J."/>
            <person name="Paul R."/>
            <person name="Zaspel J.M."/>
        </authorList>
    </citation>
    <scope>NUCLEOTIDE SEQUENCE [LARGE SCALE GENOMIC DNA]</scope>
    <source>
        <strain evidence="1">CgM1</strain>
    </source>
</reference>
<comment type="caution">
    <text evidence="1">The sequence shown here is derived from an EMBL/GenBank/DDBJ whole genome shotgun (WGS) entry which is preliminary data.</text>
</comment>
<dbReference type="Proteomes" id="UP000826195">
    <property type="component" value="Unassembled WGS sequence"/>
</dbReference>
<sequence>MERVCLRSICTRVQAQPSDSQMPIIFGISNRNRQFSVTRKETRRPNRFSPLRERMHRLSEHSALQLLNCMRVPVLGWLSLALCEGWLWFLLASPISSGFGFNPGVGLSPEDLPAPDCPYSTCVVAQDPGCRVLSSCRPALPPVDGEYMSVGQNPEPRTMLQLMRILSTIILGVMGLHCQN</sequence>
<proteinExistence type="predicted"/>